<evidence type="ECO:0000259" key="2">
    <source>
        <dbReference type="Pfam" id="PF09917"/>
    </source>
</evidence>
<proteinExistence type="predicted"/>
<evidence type="ECO:0000313" key="3">
    <source>
        <dbReference type="EMBL" id="KTQ98722.1"/>
    </source>
</evidence>
<dbReference type="Proteomes" id="UP000078272">
    <property type="component" value="Unassembled WGS sequence"/>
</dbReference>
<dbReference type="STRING" id="401562.NS365_19805"/>
<organism evidence="3 4">
    <name type="scientific">Aureimonas ureilytica</name>
    <dbReference type="NCBI Taxonomy" id="401562"/>
    <lineage>
        <taxon>Bacteria</taxon>
        <taxon>Pseudomonadati</taxon>
        <taxon>Pseudomonadota</taxon>
        <taxon>Alphaproteobacteria</taxon>
        <taxon>Hyphomicrobiales</taxon>
        <taxon>Aurantimonadaceae</taxon>
        <taxon>Aureimonas</taxon>
    </lineage>
</organism>
<feature type="domain" description="DUF2147" evidence="2">
    <location>
        <begin position="65"/>
        <end position="111"/>
    </location>
</feature>
<dbReference type="Pfam" id="PF09917">
    <property type="entry name" value="DUF2147"/>
    <property type="match status" value="1"/>
</dbReference>
<reference evidence="3 4" key="1">
    <citation type="journal article" date="2016" name="Front. Microbiol.">
        <title>Genomic Resource of Rice Seed Associated Bacteria.</title>
        <authorList>
            <person name="Midha S."/>
            <person name="Bansal K."/>
            <person name="Sharma S."/>
            <person name="Kumar N."/>
            <person name="Patil P.P."/>
            <person name="Chaudhry V."/>
            <person name="Patil P.B."/>
        </authorList>
    </citation>
    <scope>NUCLEOTIDE SEQUENCE [LARGE SCALE GENOMIC DNA]</scope>
    <source>
        <strain evidence="3 4">NS226</strain>
    </source>
</reference>
<keyword evidence="1" id="KW-0732">Signal</keyword>
<comment type="caution">
    <text evidence="3">The sequence shown here is derived from an EMBL/GenBank/DDBJ whole genome shotgun (WGS) entry which is preliminary data.</text>
</comment>
<sequence length="112" mass="11580">MTRLIAASGLLIATFGSASAAEPVVGNWRTASGEIASIAPCGDAFCISLTTGKFKGRQIGRMSGSAGTYEGEITDPQAERTYAGKAEVAGASLKLTGCALKVFCKTQSWTKR</sequence>
<name>A0A147DB05_9HYPH</name>
<dbReference type="Gene3D" id="2.40.128.520">
    <property type="match status" value="1"/>
</dbReference>
<evidence type="ECO:0000256" key="1">
    <source>
        <dbReference type="SAM" id="SignalP"/>
    </source>
</evidence>
<dbReference type="EMBL" id="LDPZ01000001">
    <property type="protein sequence ID" value="KTQ98722.1"/>
    <property type="molecule type" value="Genomic_DNA"/>
</dbReference>
<gene>
    <name evidence="3" type="ORF">NS226_00505</name>
</gene>
<dbReference type="AlphaFoldDB" id="A0A147DB05"/>
<dbReference type="OrthoDB" id="9811671at2"/>
<evidence type="ECO:0000313" key="4">
    <source>
        <dbReference type="Proteomes" id="UP000078272"/>
    </source>
</evidence>
<dbReference type="InterPro" id="IPR019223">
    <property type="entry name" value="DUF2147"/>
</dbReference>
<feature type="signal peptide" evidence="1">
    <location>
        <begin position="1"/>
        <end position="20"/>
    </location>
</feature>
<dbReference type="PATRIC" id="fig|401562.3.peg.111"/>
<feature type="chain" id="PRO_5007543480" description="DUF2147 domain-containing protein" evidence="1">
    <location>
        <begin position="21"/>
        <end position="112"/>
    </location>
</feature>
<accession>A0A147DB05</accession>
<protein>
    <recommendedName>
        <fullName evidence="2">DUF2147 domain-containing protein</fullName>
    </recommendedName>
</protein>